<sequence>MMVDLFRDLFIDVDDNEFVEKVEQDFIDFIVQVSSELDMDEAGEEGIDNEQGLDELFLSDNVESGDMDWGTFLRFFAIRHACTKNSHMELFIKEVTTRITGNPTESSINAILFTKKNQKLPLLGGTDYSIVLVVGGEPKK</sequence>
<protein>
    <submittedName>
        <fullName evidence="1">Uncharacterized protein</fullName>
    </submittedName>
</protein>
<proteinExistence type="predicted"/>
<evidence type="ECO:0000313" key="2">
    <source>
        <dbReference type="Proteomes" id="UP000887458"/>
    </source>
</evidence>
<name>A0ABQ8IWY8_DERPT</name>
<keyword evidence="2" id="KW-1185">Reference proteome</keyword>
<comment type="caution">
    <text evidence="1">The sequence shown here is derived from an EMBL/GenBank/DDBJ whole genome shotgun (WGS) entry which is preliminary data.</text>
</comment>
<dbReference type="EMBL" id="NJHN03000105">
    <property type="protein sequence ID" value="KAH9414804.1"/>
    <property type="molecule type" value="Genomic_DNA"/>
</dbReference>
<organism evidence="1 2">
    <name type="scientific">Dermatophagoides pteronyssinus</name>
    <name type="common">European house dust mite</name>
    <dbReference type="NCBI Taxonomy" id="6956"/>
    <lineage>
        <taxon>Eukaryota</taxon>
        <taxon>Metazoa</taxon>
        <taxon>Ecdysozoa</taxon>
        <taxon>Arthropoda</taxon>
        <taxon>Chelicerata</taxon>
        <taxon>Arachnida</taxon>
        <taxon>Acari</taxon>
        <taxon>Acariformes</taxon>
        <taxon>Sarcoptiformes</taxon>
        <taxon>Astigmata</taxon>
        <taxon>Psoroptidia</taxon>
        <taxon>Analgoidea</taxon>
        <taxon>Pyroglyphidae</taxon>
        <taxon>Dermatophagoidinae</taxon>
        <taxon>Dermatophagoides</taxon>
    </lineage>
</organism>
<evidence type="ECO:0000313" key="1">
    <source>
        <dbReference type="EMBL" id="KAH9414804.1"/>
    </source>
</evidence>
<reference evidence="1 2" key="2">
    <citation type="journal article" date="2022" name="Mol. Biol. Evol.">
        <title>Comparative Genomics Reveals Insights into the Divergent Evolution of Astigmatic Mites and Household Pest Adaptations.</title>
        <authorList>
            <person name="Xiong Q."/>
            <person name="Wan A.T."/>
            <person name="Liu X."/>
            <person name="Fung C.S."/>
            <person name="Xiao X."/>
            <person name="Malainual N."/>
            <person name="Hou J."/>
            <person name="Wang L."/>
            <person name="Wang M."/>
            <person name="Yang K.Y."/>
            <person name="Cui Y."/>
            <person name="Leung E.L."/>
            <person name="Nong W."/>
            <person name="Shin S.K."/>
            <person name="Au S.W."/>
            <person name="Jeong K.Y."/>
            <person name="Chew F.T."/>
            <person name="Hui J.H."/>
            <person name="Leung T.F."/>
            <person name="Tungtrongchitr A."/>
            <person name="Zhong N."/>
            <person name="Liu Z."/>
            <person name="Tsui S.K."/>
        </authorList>
    </citation>
    <scope>NUCLEOTIDE SEQUENCE [LARGE SCALE GENOMIC DNA]</scope>
    <source>
        <strain evidence="1">Derp</strain>
    </source>
</reference>
<gene>
    <name evidence="1" type="ORF">DERP_008645</name>
</gene>
<reference evidence="1 2" key="1">
    <citation type="journal article" date="2018" name="J. Allergy Clin. Immunol.">
        <title>High-quality assembly of Dermatophagoides pteronyssinus genome and transcriptome reveals a wide range of novel allergens.</title>
        <authorList>
            <person name="Liu X.Y."/>
            <person name="Yang K.Y."/>
            <person name="Wang M.Q."/>
            <person name="Kwok J.S."/>
            <person name="Zeng X."/>
            <person name="Yang Z."/>
            <person name="Xiao X.J."/>
            <person name="Lau C.P."/>
            <person name="Li Y."/>
            <person name="Huang Z.M."/>
            <person name="Ba J.G."/>
            <person name="Yim A.K."/>
            <person name="Ouyang C.Y."/>
            <person name="Ngai S.M."/>
            <person name="Chan T.F."/>
            <person name="Leung E.L."/>
            <person name="Liu L."/>
            <person name="Liu Z.G."/>
            <person name="Tsui S.K."/>
        </authorList>
    </citation>
    <scope>NUCLEOTIDE SEQUENCE [LARGE SCALE GENOMIC DNA]</scope>
    <source>
        <strain evidence="1">Derp</strain>
    </source>
</reference>
<accession>A0ABQ8IWY8</accession>
<dbReference type="Proteomes" id="UP000887458">
    <property type="component" value="Unassembled WGS sequence"/>
</dbReference>